<name>A7GXV6_CAMC5</name>
<organism evidence="1 2">
    <name type="scientific">Campylobacter curvus (strain 525.92)</name>
    <dbReference type="NCBI Taxonomy" id="360105"/>
    <lineage>
        <taxon>Bacteria</taxon>
        <taxon>Pseudomonadati</taxon>
        <taxon>Campylobacterota</taxon>
        <taxon>Epsilonproteobacteria</taxon>
        <taxon>Campylobacterales</taxon>
        <taxon>Campylobacteraceae</taxon>
        <taxon>Campylobacter</taxon>
    </lineage>
</organism>
<keyword evidence="2" id="KW-1185">Reference proteome</keyword>
<dbReference type="RefSeq" id="WP_011992155.1">
    <property type="nucleotide sequence ID" value="NC_009715.2"/>
</dbReference>
<proteinExistence type="predicted"/>
<dbReference type="Proteomes" id="UP000006380">
    <property type="component" value="Chromosome"/>
</dbReference>
<dbReference type="STRING" id="360105.CCV52592_0133"/>
<evidence type="ECO:0000313" key="2">
    <source>
        <dbReference type="Proteomes" id="UP000006380"/>
    </source>
</evidence>
<evidence type="ECO:0008006" key="3">
    <source>
        <dbReference type="Google" id="ProtNLM"/>
    </source>
</evidence>
<dbReference type="Pfam" id="PF06518">
    <property type="entry name" value="DUF1104"/>
    <property type="match status" value="1"/>
</dbReference>
<sequence length="132" mass="14641">MSDQTAAICQSKISLPTLLIASKAYLLAIFAKVKEAGFGKMITRSDAKTLADMAFEIDKRFGKLKAQANTTKAAFEAKMQNRLEALTKEQRDDFVQGFNARYNERVCALSIKEAETLGITKKDEPKEKASND</sequence>
<evidence type="ECO:0000313" key="1">
    <source>
        <dbReference type="EMBL" id="EAU00233.1"/>
    </source>
</evidence>
<protein>
    <recommendedName>
        <fullName evidence="3">DUF1104 domain-containing protein</fullName>
    </recommendedName>
</protein>
<dbReference type="AlphaFoldDB" id="A7GXV6"/>
<reference evidence="1" key="1">
    <citation type="submission" date="2016-07" db="EMBL/GenBank/DDBJ databases">
        <title>Comparative genomics of the Campylobacter concisus group.</title>
        <authorList>
            <person name="Miller W.G."/>
            <person name="Yee E."/>
            <person name="Chapman M.H."/>
            <person name="Huynh S."/>
            <person name="Bono J.L."/>
            <person name="On S.L.W."/>
            <person name="StLeger J."/>
            <person name="Foster G."/>
            <person name="Parker C.T."/>
        </authorList>
    </citation>
    <scope>NUCLEOTIDE SEQUENCE</scope>
    <source>
        <strain evidence="1">525.92</strain>
    </source>
</reference>
<accession>A7GXV6</accession>
<dbReference type="InterPro" id="IPR009488">
    <property type="entry name" value="DUF1104"/>
</dbReference>
<dbReference type="HOGENOM" id="CLU_1913206_0_0_7"/>
<dbReference type="EMBL" id="CP000767">
    <property type="protein sequence ID" value="EAU00233.1"/>
    <property type="molecule type" value="Genomic_DNA"/>
</dbReference>
<dbReference type="KEGG" id="ccv:CCV52592_0133"/>
<gene>
    <name evidence="1" type="ORF">CCV52592_0133</name>
</gene>